<dbReference type="SUPFAM" id="SSF103657">
    <property type="entry name" value="BAR/IMD domain-like"/>
    <property type="match status" value="1"/>
</dbReference>
<reference evidence="1 2" key="1">
    <citation type="submission" date="2020-04" db="EMBL/GenBank/DDBJ databases">
        <title>Plant Genome Project.</title>
        <authorList>
            <person name="Zhang R.-G."/>
        </authorList>
    </citation>
    <scope>NUCLEOTIDE SEQUENCE [LARGE SCALE GENOMIC DNA]</scope>
    <source>
        <strain evidence="1">YNK0</strain>
        <tissue evidence="1">Leaf</tissue>
    </source>
</reference>
<name>A0A834YKV6_TETSI</name>
<dbReference type="OrthoDB" id="6019202at2759"/>
<proteinExistence type="predicted"/>
<sequence length="121" mass="13709">MAVLKQLGHFGNQAVVTDEAELQCHQQLQYLYSSTRAAKHFQRDIVRGVEGFVLTSSKQMEIGRKLAEDCCKYGNENQNFDFALARVSLHFGTSRNSMEKEREDLLKILGDQVTVSQISLI</sequence>
<dbReference type="OMA" id="HMEKERD"/>
<accession>A0A834YKV6</accession>
<evidence type="ECO:0000313" key="1">
    <source>
        <dbReference type="EMBL" id="KAF8380820.1"/>
    </source>
</evidence>
<dbReference type="InterPro" id="IPR027267">
    <property type="entry name" value="AH/BAR_dom_sf"/>
</dbReference>
<gene>
    <name evidence="1" type="ORF">HHK36_028314</name>
</gene>
<dbReference type="EMBL" id="JABCRI010000021">
    <property type="protein sequence ID" value="KAF8380820.1"/>
    <property type="molecule type" value="Genomic_DNA"/>
</dbReference>
<keyword evidence="2" id="KW-1185">Reference proteome</keyword>
<dbReference type="Proteomes" id="UP000655225">
    <property type="component" value="Unassembled WGS sequence"/>
</dbReference>
<protein>
    <submittedName>
        <fullName evidence="1">Uncharacterized protein</fullName>
    </submittedName>
</protein>
<dbReference type="AlphaFoldDB" id="A0A834YKV6"/>
<evidence type="ECO:0000313" key="2">
    <source>
        <dbReference type="Proteomes" id="UP000655225"/>
    </source>
</evidence>
<organism evidence="1 2">
    <name type="scientific">Tetracentron sinense</name>
    <name type="common">Spur-leaf</name>
    <dbReference type="NCBI Taxonomy" id="13715"/>
    <lineage>
        <taxon>Eukaryota</taxon>
        <taxon>Viridiplantae</taxon>
        <taxon>Streptophyta</taxon>
        <taxon>Embryophyta</taxon>
        <taxon>Tracheophyta</taxon>
        <taxon>Spermatophyta</taxon>
        <taxon>Magnoliopsida</taxon>
        <taxon>Trochodendrales</taxon>
        <taxon>Trochodendraceae</taxon>
        <taxon>Tetracentron</taxon>
    </lineage>
</organism>
<comment type="caution">
    <text evidence="1">The sequence shown here is derived from an EMBL/GenBank/DDBJ whole genome shotgun (WGS) entry which is preliminary data.</text>
</comment>